<reference evidence="1" key="1">
    <citation type="submission" date="2019-03" db="EMBL/GenBank/DDBJ databases">
        <title>Single cell metagenomics reveals metabolic interactions within the superorganism composed of flagellate Streblomastix strix and complex community of Bacteroidetes bacteria on its surface.</title>
        <authorList>
            <person name="Treitli S.C."/>
            <person name="Kolisko M."/>
            <person name="Husnik F."/>
            <person name="Keeling P."/>
            <person name="Hampl V."/>
        </authorList>
    </citation>
    <scope>NUCLEOTIDE SEQUENCE</scope>
    <source>
        <strain evidence="1">STM</strain>
    </source>
</reference>
<evidence type="ECO:0000313" key="1">
    <source>
        <dbReference type="EMBL" id="KAA6315407.1"/>
    </source>
</evidence>
<name>A0A5J4Q124_9ZZZZ</name>
<dbReference type="AlphaFoldDB" id="A0A5J4Q124"/>
<comment type="caution">
    <text evidence="1">The sequence shown here is derived from an EMBL/GenBank/DDBJ whole genome shotgun (WGS) entry which is preliminary data.</text>
</comment>
<proteinExistence type="predicted"/>
<sequence>MRVVNAGQRIEFTTDYRIDVAKWDTDKQRIDIVTPKYALLGTHVGRRTFICNALF</sequence>
<organism evidence="1">
    <name type="scientific">termite gut metagenome</name>
    <dbReference type="NCBI Taxonomy" id="433724"/>
    <lineage>
        <taxon>unclassified sequences</taxon>
        <taxon>metagenomes</taxon>
        <taxon>organismal metagenomes</taxon>
    </lineage>
</organism>
<dbReference type="EMBL" id="SNRY01005263">
    <property type="protein sequence ID" value="KAA6315407.1"/>
    <property type="molecule type" value="Genomic_DNA"/>
</dbReference>
<protein>
    <submittedName>
        <fullName evidence="1">Uncharacterized protein</fullName>
    </submittedName>
</protein>
<gene>
    <name evidence="1" type="ORF">EZS27_034128</name>
</gene>
<accession>A0A5J4Q124</accession>